<dbReference type="AlphaFoldDB" id="A7NRG0"/>
<dbReference type="RefSeq" id="WP_012122577.1">
    <property type="nucleotide sequence ID" value="NC_009767.1"/>
</dbReference>
<dbReference type="PANTHER" id="PTHR43553:SF24">
    <property type="entry name" value="ENERGY-COUPLING FACTOR TRANSPORTER ATP-BINDING PROTEIN ECFA1"/>
    <property type="match status" value="1"/>
</dbReference>
<dbReference type="GO" id="GO:0005524">
    <property type="term" value="F:ATP binding"/>
    <property type="evidence" value="ECO:0007669"/>
    <property type="project" value="UniProtKB-KW"/>
</dbReference>
<evidence type="ECO:0000313" key="6">
    <source>
        <dbReference type="EMBL" id="ABU60156.1"/>
    </source>
</evidence>
<evidence type="ECO:0000256" key="1">
    <source>
        <dbReference type="ARBA" id="ARBA00005417"/>
    </source>
</evidence>
<dbReference type="CDD" id="cd03225">
    <property type="entry name" value="ABC_cobalt_CbiO_domain1"/>
    <property type="match status" value="2"/>
</dbReference>
<dbReference type="eggNOG" id="COG1122">
    <property type="taxonomic scope" value="Bacteria"/>
</dbReference>
<organism evidence="6 7">
    <name type="scientific">Roseiflexus castenholzii (strain DSM 13941 / HLO8)</name>
    <dbReference type="NCBI Taxonomy" id="383372"/>
    <lineage>
        <taxon>Bacteria</taxon>
        <taxon>Bacillati</taxon>
        <taxon>Chloroflexota</taxon>
        <taxon>Chloroflexia</taxon>
        <taxon>Chloroflexales</taxon>
        <taxon>Roseiflexineae</taxon>
        <taxon>Roseiflexaceae</taxon>
        <taxon>Roseiflexus</taxon>
    </lineage>
</organism>
<evidence type="ECO:0000256" key="4">
    <source>
        <dbReference type="ARBA" id="ARBA00022840"/>
    </source>
</evidence>
<proteinExistence type="inferred from homology"/>
<dbReference type="SUPFAM" id="SSF52540">
    <property type="entry name" value="P-loop containing nucleoside triphosphate hydrolases"/>
    <property type="match status" value="2"/>
</dbReference>
<keyword evidence="2" id="KW-0813">Transport</keyword>
<dbReference type="InterPro" id="IPR003439">
    <property type="entry name" value="ABC_transporter-like_ATP-bd"/>
</dbReference>
<dbReference type="GO" id="GO:0043190">
    <property type="term" value="C:ATP-binding cassette (ABC) transporter complex"/>
    <property type="evidence" value="ECO:0007669"/>
    <property type="project" value="TreeGrafter"/>
</dbReference>
<evidence type="ECO:0000256" key="3">
    <source>
        <dbReference type="ARBA" id="ARBA00022741"/>
    </source>
</evidence>
<evidence type="ECO:0000313" key="7">
    <source>
        <dbReference type="Proteomes" id="UP000000263"/>
    </source>
</evidence>
<dbReference type="OrthoDB" id="501320at2"/>
<evidence type="ECO:0000259" key="5">
    <source>
        <dbReference type="PROSITE" id="PS50893"/>
    </source>
</evidence>
<keyword evidence="3" id="KW-0547">Nucleotide-binding</keyword>
<keyword evidence="7" id="KW-1185">Reference proteome</keyword>
<dbReference type="HOGENOM" id="CLU_000604_86_7_0"/>
<keyword evidence="4" id="KW-0067">ATP-binding</keyword>
<comment type="similarity">
    <text evidence="1">Belongs to the ABC transporter superfamily.</text>
</comment>
<dbReference type="InterPro" id="IPR015856">
    <property type="entry name" value="ABC_transpr_CbiO/EcfA_su"/>
</dbReference>
<evidence type="ECO:0000256" key="2">
    <source>
        <dbReference type="ARBA" id="ARBA00022448"/>
    </source>
</evidence>
<gene>
    <name evidence="6" type="ordered locus">Rcas_4124</name>
</gene>
<feature type="domain" description="ABC transporter" evidence="5">
    <location>
        <begin position="289"/>
        <end position="518"/>
    </location>
</feature>
<dbReference type="GO" id="GO:0016887">
    <property type="term" value="F:ATP hydrolysis activity"/>
    <property type="evidence" value="ECO:0007669"/>
    <property type="project" value="InterPro"/>
</dbReference>
<dbReference type="InterPro" id="IPR017871">
    <property type="entry name" value="ABC_transporter-like_CS"/>
</dbReference>
<reference evidence="6 7" key="1">
    <citation type="submission" date="2007-08" db="EMBL/GenBank/DDBJ databases">
        <title>Complete sequence of Roseiflexus castenholzii DSM 13941.</title>
        <authorList>
            <consortium name="US DOE Joint Genome Institute"/>
            <person name="Copeland A."/>
            <person name="Lucas S."/>
            <person name="Lapidus A."/>
            <person name="Barry K."/>
            <person name="Glavina del Rio T."/>
            <person name="Dalin E."/>
            <person name="Tice H."/>
            <person name="Pitluck S."/>
            <person name="Thompson L.S."/>
            <person name="Brettin T."/>
            <person name="Bruce D."/>
            <person name="Detter J.C."/>
            <person name="Han C."/>
            <person name="Tapia R."/>
            <person name="Schmutz J."/>
            <person name="Larimer F."/>
            <person name="Land M."/>
            <person name="Hauser L."/>
            <person name="Kyrpides N."/>
            <person name="Mikhailova N."/>
            <person name="Bryant D.A."/>
            <person name="Hanada S."/>
            <person name="Tsukatani Y."/>
            <person name="Richardson P."/>
        </authorList>
    </citation>
    <scope>NUCLEOTIDE SEQUENCE [LARGE SCALE GENOMIC DNA]</scope>
    <source>
        <strain evidence="7">DSM 13941 / HLO8</strain>
    </source>
</reference>
<dbReference type="KEGG" id="rca:Rcas_4124"/>
<dbReference type="InterPro" id="IPR050095">
    <property type="entry name" value="ECF_ABC_transporter_ATP-bd"/>
</dbReference>
<dbReference type="PROSITE" id="PS50893">
    <property type="entry name" value="ABC_TRANSPORTER_2"/>
    <property type="match status" value="2"/>
</dbReference>
<dbReference type="Pfam" id="PF00005">
    <property type="entry name" value="ABC_tran"/>
    <property type="match status" value="2"/>
</dbReference>
<dbReference type="SMART" id="SM00382">
    <property type="entry name" value="AAA"/>
    <property type="match status" value="2"/>
</dbReference>
<dbReference type="TCDB" id="3.A.1.26.5">
    <property type="family name" value="the atp-binding cassette (abc) superfamily"/>
</dbReference>
<dbReference type="Proteomes" id="UP000000263">
    <property type="component" value="Chromosome"/>
</dbReference>
<dbReference type="InterPro" id="IPR003593">
    <property type="entry name" value="AAA+_ATPase"/>
</dbReference>
<dbReference type="PROSITE" id="PS00211">
    <property type="entry name" value="ABC_TRANSPORTER_1"/>
    <property type="match status" value="2"/>
</dbReference>
<dbReference type="PANTHER" id="PTHR43553">
    <property type="entry name" value="HEAVY METAL TRANSPORTER"/>
    <property type="match status" value="1"/>
</dbReference>
<feature type="domain" description="ABC transporter" evidence="5">
    <location>
        <begin position="6"/>
        <end position="243"/>
    </location>
</feature>
<sequence length="526" mass="55725">MRPLVVCDEATYRYRDGTLALDRVSLAIETGEFVVLAGASGSGKSTLCRLLNGLIPHLHGGDLTGRVLIAGQDVRSTPPYALSRSVGLALQNPEAQSLATTVARDLALGPACHGLDRATIAARVREVAALLRIEPLLDRQPVTLSGGELQRVAIAGVLALHPQVLALDEPFAFLDAAGAMRLRETLRMLHERGVAIIVAEHRLADVADLATRLIVLHEGRIVADGAPRTVLAGDVSQWGVEAPPWARLAHVAGIDAMSPTLDGALDLASPNGSALHSSPHNAPVTPPALNWDDVSFARNDRIVLHQAYLSAAAGEIVGVLGANGAGKTTLLKLGNGLLRPQRGTVRVQGQAIGQRPLWEVARSVGLVGQQPGHMLFAPTVQDELEAGPRALRRVDRAWIGHVIEQCRLEPLLHRSPHHLSAGEQRRVAIGAVLASQPSALLLDEPTSGQDALNRKALQKIIGDIARDGMAVVIATHDTEWAYALCTRWAVLDAGRIIASGAPSAICAQPAIVAQARLRLPMAEAIR</sequence>
<dbReference type="STRING" id="383372.Rcas_4124"/>
<dbReference type="EMBL" id="CP000804">
    <property type="protein sequence ID" value="ABU60156.1"/>
    <property type="molecule type" value="Genomic_DNA"/>
</dbReference>
<protein>
    <submittedName>
        <fullName evidence="6">ABC transporter related</fullName>
    </submittedName>
</protein>
<dbReference type="Gene3D" id="3.40.50.300">
    <property type="entry name" value="P-loop containing nucleotide triphosphate hydrolases"/>
    <property type="match status" value="2"/>
</dbReference>
<dbReference type="InterPro" id="IPR027417">
    <property type="entry name" value="P-loop_NTPase"/>
</dbReference>
<dbReference type="GO" id="GO:0042626">
    <property type="term" value="F:ATPase-coupled transmembrane transporter activity"/>
    <property type="evidence" value="ECO:0007669"/>
    <property type="project" value="TreeGrafter"/>
</dbReference>
<accession>A7NRG0</accession>
<name>A7NRG0_ROSCS</name>